<feature type="region of interest" description="Disordered" evidence="1">
    <location>
        <begin position="207"/>
        <end position="229"/>
    </location>
</feature>
<dbReference type="InterPro" id="IPR025403">
    <property type="entry name" value="TgpA-like_C"/>
</dbReference>
<keyword evidence="2" id="KW-0812">Transmembrane</keyword>
<accession>A0ABX1VJN4</accession>
<dbReference type="InterPro" id="IPR021878">
    <property type="entry name" value="TgpA_N"/>
</dbReference>
<evidence type="ECO:0000313" key="4">
    <source>
        <dbReference type="EMBL" id="NNJ28089.1"/>
    </source>
</evidence>
<dbReference type="Pfam" id="PF11992">
    <property type="entry name" value="TgpA_N"/>
    <property type="match status" value="1"/>
</dbReference>
<feature type="transmembrane region" description="Helical" evidence="2">
    <location>
        <begin position="455"/>
        <end position="475"/>
    </location>
</feature>
<dbReference type="InterPro" id="IPR052901">
    <property type="entry name" value="Bact_TGase-like"/>
</dbReference>
<keyword evidence="2" id="KW-1133">Transmembrane helix</keyword>
<dbReference type="InterPro" id="IPR002931">
    <property type="entry name" value="Transglutaminase-like"/>
</dbReference>
<feature type="domain" description="Transglutaminase-like" evidence="3">
    <location>
        <begin position="305"/>
        <end position="375"/>
    </location>
</feature>
<name>A0ABX1VJN4_9PLAN</name>
<dbReference type="PANTHER" id="PTHR42736">
    <property type="entry name" value="PROTEIN-GLUTAMINE GAMMA-GLUTAMYLTRANSFERASE"/>
    <property type="match status" value="1"/>
</dbReference>
<evidence type="ECO:0000259" key="3">
    <source>
        <dbReference type="SMART" id="SM00460"/>
    </source>
</evidence>
<sequence>MGTLAAVAVIVGLTIFFLTPRTWLSRRPPIDPSRTAGAAAFTGFTGEVRLGALGEILESNEPAFDVEIERPRLGRSLESNDAAEVFGTEEPLFRGRTLDHYEQGRWSDSGDSRSDWLTLSHVPPPPSRITAIERYRLRPIGDEVLFQAGQAAAVTFPNADSARSSKRLSDGLLVRPKAVSATTEVEYVVYSADPSARYGSIGWSRLPGWSGQGDGSPPDAADGLKGDASRPELPEGLRLRYLQSPGELPAVAAAATDALAGSTERTSERATAERLTSYLRDSGRFGYSLDLSVQDPTIDAVEDFLANKRVGHCEYFATALALMLRERDIPSRVVTGFKGGDLNKTTRRFEVQQRHAHAWVEGFVDGRWRTFDATPAAARTQSVAESGPRFARLANLVNGVEFIWAEYVVRMSLERQRTAFGRPLRDAWETFRLAATRFVSGPNGSGWQFDAKSGALAAVILLALVGAAWAARGLFARTWRRRKESRARASAVRFWRRFVRLAARRGVIRGVAETPSEFAARAAQAWRPTVGEELAALPISAASEFYAVRFGGAALSPERVSQLSASLDRLEARLSGRT</sequence>
<gene>
    <name evidence="4" type="ORF">LzC2_42000</name>
</gene>
<dbReference type="Pfam" id="PF01841">
    <property type="entry name" value="Transglut_core"/>
    <property type="match status" value="1"/>
</dbReference>
<dbReference type="EMBL" id="WTPX01000288">
    <property type="protein sequence ID" value="NNJ28089.1"/>
    <property type="molecule type" value="Genomic_DNA"/>
</dbReference>
<evidence type="ECO:0000256" key="1">
    <source>
        <dbReference type="SAM" id="MobiDB-lite"/>
    </source>
</evidence>
<dbReference type="SMART" id="SM00460">
    <property type="entry name" value="TGc"/>
    <property type="match status" value="1"/>
</dbReference>
<dbReference type="Gene3D" id="3.10.620.30">
    <property type="match status" value="1"/>
</dbReference>
<organism evidence="4 5">
    <name type="scientific">Alienimonas chondri</name>
    <dbReference type="NCBI Taxonomy" id="2681879"/>
    <lineage>
        <taxon>Bacteria</taxon>
        <taxon>Pseudomonadati</taxon>
        <taxon>Planctomycetota</taxon>
        <taxon>Planctomycetia</taxon>
        <taxon>Planctomycetales</taxon>
        <taxon>Planctomycetaceae</taxon>
        <taxon>Alienimonas</taxon>
    </lineage>
</organism>
<keyword evidence="2" id="KW-0472">Membrane</keyword>
<proteinExistence type="predicted"/>
<evidence type="ECO:0000256" key="2">
    <source>
        <dbReference type="SAM" id="Phobius"/>
    </source>
</evidence>
<dbReference type="Proteomes" id="UP000609651">
    <property type="component" value="Unassembled WGS sequence"/>
</dbReference>
<dbReference type="Pfam" id="PF13559">
    <property type="entry name" value="DUF4129"/>
    <property type="match status" value="1"/>
</dbReference>
<keyword evidence="5" id="KW-1185">Reference proteome</keyword>
<dbReference type="SUPFAM" id="SSF54001">
    <property type="entry name" value="Cysteine proteinases"/>
    <property type="match status" value="1"/>
</dbReference>
<comment type="caution">
    <text evidence="4">The sequence shown here is derived from an EMBL/GenBank/DDBJ whole genome shotgun (WGS) entry which is preliminary data.</text>
</comment>
<reference evidence="4 5" key="1">
    <citation type="journal article" date="2020" name="Syst. Appl. Microbiol.">
        <title>Alienimonas chondri sp. nov., a novel planctomycete isolated from the biofilm of the red alga Chondrus crispus.</title>
        <authorList>
            <person name="Vitorino I."/>
            <person name="Albuquerque L."/>
            <person name="Wiegand S."/>
            <person name="Kallscheuer N."/>
            <person name="da Costa M.S."/>
            <person name="Lobo-da-Cunha A."/>
            <person name="Jogler C."/>
            <person name="Lage O.M."/>
        </authorList>
    </citation>
    <scope>NUCLEOTIDE SEQUENCE [LARGE SCALE GENOMIC DNA]</scope>
    <source>
        <strain evidence="4 5">LzC2</strain>
    </source>
</reference>
<evidence type="ECO:0000313" key="5">
    <source>
        <dbReference type="Proteomes" id="UP000609651"/>
    </source>
</evidence>
<dbReference type="InterPro" id="IPR038765">
    <property type="entry name" value="Papain-like_cys_pep_sf"/>
</dbReference>
<protein>
    <recommendedName>
        <fullName evidence="3">Transglutaminase-like domain-containing protein</fullName>
    </recommendedName>
</protein>
<dbReference type="PANTHER" id="PTHR42736:SF1">
    <property type="entry name" value="PROTEIN-GLUTAMINE GAMMA-GLUTAMYLTRANSFERASE"/>
    <property type="match status" value="1"/>
</dbReference>